<evidence type="ECO:0000313" key="3">
    <source>
        <dbReference type="EMBL" id="MCP2262255.1"/>
    </source>
</evidence>
<evidence type="ECO:0000259" key="2">
    <source>
        <dbReference type="PROSITE" id="PS50943"/>
    </source>
</evidence>
<organism evidence="3 4">
    <name type="scientific">Streptoalloteichus tenebrarius (strain ATCC 17920 / DSM 40477 / JCM 4838 / CBS 697.72 / NBRC 16177 / NCIMB 11028 / NRRL B-12390 / A12253. 1 / ISP 5477)</name>
    <name type="common">Streptomyces tenebrarius</name>
    <dbReference type="NCBI Taxonomy" id="1933"/>
    <lineage>
        <taxon>Bacteria</taxon>
        <taxon>Bacillati</taxon>
        <taxon>Actinomycetota</taxon>
        <taxon>Actinomycetes</taxon>
        <taxon>Pseudonocardiales</taxon>
        <taxon>Pseudonocardiaceae</taxon>
        <taxon>Streptoalloteichus</taxon>
    </lineage>
</organism>
<dbReference type="SUPFAM" id="SSF47413">
    <property type="entry name" value="lambda repressor-like DNA-binding domains"/>
    <property type="match status" value="1"/>
</dbReference>
<dbReference type="EMBL" id="JAMTCP010000061">
    <property type="protein sequence ID" value="MCP2262255.1"/>
    <property type="molecule type" value="Genomic_DNA"/>
</dbReference>
<dbReference type="Gene3D" id="1.10.260.40">
    <property type="entry name" value="lambda repressor-like DNA-binding domains"/>
    <property type="match status" value="1"/>
</dbReference>
<dbReference type="InterPro" id="IPR010982">
    <property type="entry name" value="Lambda_DNA-bd_dom_sf"/>
</dbReference>
<protein>
    <submittedName>
        <fullName evidence="3">Transcriptional regulator, contains XRE-family HTH domain</fullName>
    </submittedName>
</protein>
<dbReference type="PANTHER" id="PTHR46797">
    <property type="entry name" value="HTH-TYPE TRANSCRIPTIONAL REGULATOR"/>
    <property type="match status" value="1"/>
</dbReference>
<dbReference type="RefSeq" id="WP_253674325.1">
    <property type="nucleotide sequence ID" value="NZ_JAMTCP010000061.1"/>
</dbReference>
<dbReference type="Pfam" id="PF13560">
    <property type="entry name" value="HTH_31"/>
    <property type="match status" value="1"/>
</dbReference>
<name>A0ABT1I3C9_STRSD</name>
<dbReference type="PROSITE" id="PS50943">
    <property type="entry name" value="HTH_CROC1"/>
    <property type="match status" value="1"/>
</dbReference>
<proteinExistence type="predicted"/>
<dbReference type="InterPro" id="IPR011990">
    <property type="entry name" value="TPR-like_helical_dom_sf"/>
</dbReference>
<dbReference type="SUPFAM" id="SSF48452">
    <property type="entry name" value="TPR-like"/>
    <property type="match status" value="1"/>
</dbReference>
<comment type="caution">
    <text evidence="3">The sequence shown here is derived from an EMBL/GenBank/DDBJ whole genome shotgun (WGS) entry which is preliminary data.</text>
</comment>
<dbReference type="Proteomes" id="UP001205311">
    <property type="component" value="Unassembled WGS sequence"/>
</dbReference>
<dbReference type="PANTHER" id="PTHR46797:SF1">
    <property type="entry name" value="METHYLPHOSPHONATE SYNTHASE"/>
    <property type="match status" value="1"/>
</dbReference>
<evidence type="ECO:0000313" key="4">
    <source>
        <dbReference type="Proteomes" id="UP001205311"/>
    </source>
</evidence>
<reference evidence="3 4" key="1">
    <citation type="submission" date="2022-06" db="EMBL/GenBank/DDBJ databases">
        <title>Genomic Encyclopedia of Archaeal and Bacterial Type Strains, Phase II (KMG-II): from individual species to whole genera.</title>
        <authorList>
            <person name="Goeker M."/>
        </authorList>
    </citation>
    <scope>NUCLEOTIDE SEQUENCE [LARGE SCALE GENOMIC DNA]</scope>
    <source>
        <strain evidence="3 4">DSM 40477</strain>
    </source>
</reference>
<evidence type="ECO:0000256" key="1">
    <source>
        <dbReference type="ARBA" id="ARBA00023125"/>
    </source>
</evidence>
<dbReference type="SMART" id="SM00530">
    <property type="entry name" value="HTH_XRE"/>
    <property type="match status" value="1"/>
</dbReference>
<dbReference type="InterPro" id="IPR001387">
    <property type="entry name" value="Cro/C1-type_HTH"/>
</dbReference>
<dbReference type="CDD" id="cd00093">
    <property type="entry name" value="HTH_XRE"/>
    <property type="match status" value="1"/>
</dbReference>
<feature type="domain" description="HTH cro/C1-type" evidence="2">
    <location>
        <begin position="13"/>
        <end position="66"/>
    </location>
</feature>
<keyword evidence="1" id="KW-0238">DNA-binding</keyword>
<sequence>MTARPTAGFGDRLRALRLRRGLAQKDLAGPGVSTSYVSRLESGERAPSPQVVAHLAAALGVEPAELVGRAPAVEQRQALLWCEAVLAHRDGETARAVSLLDELGGVAEEPMFGWSVRWTRAALLARGQEPERLIVATEELLDSWSPGAAVDALVEVMRAAALRQLGRTAEAVHAVRTAVALTEDPQDPLTAATHLRCLVALCSELARAARLAEAEEAVQQLALALRDAEPDRVAVSGWWVKAQVEDRLGRRAEASESIATAQRLLDSVDVEPQFRHRVSLAAVAIGLRAEEPEVAELTRVLNGVAASVAPRSQLAAQVDALRGEMALRTGDARAAWDLAGRALEVGTLDHEDELRCRVLLVRAAVELADAERLREARSELADLLERLGSVSIDPALWRNVAQLALRAVVPGRSD</sequence>
<keyword evidence="4" id="KW-1185">Reference proteome</keyword>
<dbReference type="Gene3D" id="1.25.40.10">
    <property type="entry name" value="Tetratricopeptide repeat domain"/>
    <property type="match status" value="1"/>
</dbReference>
<accession>A0ABT1I3C9</accession>
<gene>
    <name evidence="3" type="ORF">LX15_005989</name>
</gene>
<dbReference type="InterPro" id="IPR050807">
    <property type="entry name" value="TransReg_Diox_bact_type"/>
</dbReference>